<feature type="binding site" evidence="8">
    <location>
        <begin position="191"/>
        <end position="195"/>
    </location>
    <ligand>
        <name>GTP</name>
        <dbReference type="ChEBI" id="CHEBI:37565"/>
    </ligand>
</feature>
<dbReference type="NCBIfam" id="NF008956">
    <property type="entry name" value="PRK12299.1"/>
    <property type="match status" value="1"/>
</dbReference>
<dbReference type="GO" id="GO:0005525">
    <property type="term" value="F:GTP binding"/>
    <property type="evidence" value="ECO:0007669"/>
    <property type="project" value="UniProtKB-UniRule"/>
</dbReference>
<evidence type="ECO:0000256" key="1">
    <source>
        <dbReference type="ARBA" id="ARBA00007699"/>
    </source>
</evidence>
<dbReference type="EC" id="3.6.5.-" evidence="8"/>
<dbReference type="PROSITE" id="PS51883">
    <property type="entry name" value="OBG"/>
    <property type="match status" value="1"/>
</dbReference>
<dbReference type="HAMAP" id="MF_01454">
    <property type="entry name" value="GTPase_Obg"/>
    <property type="match status" value="1"/>
</dbReference>
<organism evidence="12 13">
    <name type="scientific">Halopseudomonas salegens</name>
    <dbReference type="NCBI Taxonomy" id="1434072"/>
    <lineage>
        <taxon>Bacteria</taxon>
        <taxon>Pseudomonadati</taxon>
        <taxon>Pseudomonadota</taxon>
        <taxon>Gammaproteobacteria</taxon>
        <taxon>Pseudomonadales</taxon>
        <taxon>Pseudomonadaceae</taxon>
        <taxon>Halopseudomonas</taxon>
    </lineage>
</organism>
<feature type="compositionally biased region" description="Acidic residues" evidence="9">
    <location>
        <begin position="382"/>
        <end position="400"/>
    </location>
</feature>
<comment type="function">
    <text evidence="8">An essential GTPase which binds GTP, GDP and possibly (p)ppGpp with moderate affinity, with high nucleotide exchange rates and a fairly low GTP hydrolysis rate. Plays a role in control of the cell cycle, stress response, ribosome biogenesis and in those bacteria that undergo differentiation, in morphogenesis control.</text>
</comment>
<dbReference type="AlphaFoldDB" id="A0A1H2E8I0"/>
<dbReference type="FunFam" id="2.70.210.12:FF:000001">
    <property type="entry name" value="GTPase Obg"/>
    <property type="match status" value="1"/>
</dbReference>
<comment type="similarity">
    <text evidence="1 8">Belongs to the TRAFAC class OBG-HflX-like GTPase superfamily. OBG GTPase family.</text>
</comment>
<dbReference type="SUPFAM" id="SSF82051">
    <property type="entry name" value="Obg GTP-binding protein N-terminal domain"/>
    <property type="match status" value="1"/>
</dbReference>
<keyword evidence="3 8" id="KW-0479">Metal-binding</keyword>
<dbReference type="InterPro" id="IPR027417">
    <property type="entry name" value="P-loop_NTPase"/>
</dbReference>
<feature type="domain" description="OBG-type G" evidence="10">
    <location>
        <begin position="160"/>
        <end position="333"/>
    </location>
</feature>
<dbReference type="PANTHER" id="PTHR11702">
    <property type="entry name" value="DEVELOPMENTALLY REGULATED GTP-BINDING PROTEIN-RELATED"/>
    <property type="match status" value="1"/>
</dbReference>
<dbReference type="GO" id="GO:0043022">
    <property type="term" value="F:ribosome binding"/>
    <property type="evidence" value="ECO:0007669"/>
    <property type="project" value="UniProtKB-ARBA"/>
</dbReference>
<feature type="domain" description="Obg" evidence="11">
    <location>
        <begin position="1"/>
        <end position="159"/>
    </location>
</feature>
<dbReference type="InterPro" id="IPR045086">
    <property type="entry name" value="OBG_GTPase"/>
</dbReference>
<dbReference type="InterPro" id="IPR006073">
    <property type="entry name" value="GTP-bd"/>
</dbReference>
<evidence type="ECO:0000259" key="10">
    <source>
        <dbReference type="PROSITE" id="PS51710"/>
    </source>
</evidence>
<feature type="binding site" evidence="8">
    <location>
        <begin position="166"/>
        <end position="173"/>
    </location>
    <ligand>
        <name>GTP</name>
        <dbReference type="ChEBI" id="CHEBI:37565"/>
    </ligand>
</feature>
<dbReference type="InterPro" id="IPR006074">
    <property type="entry name" value="GTP1-OBG_CS"/>
</dbReference>
<dbReference type="Pfam" id="PF01018">
    <property type="entry name" value="GTP1_OBG"/>
    <property type="match status" value="1"/>
</dbReference>
<reference evidence="13" key="1">
    <citation type="submission" date="2016-10" db="EMBL/GenBank/DDBJ databases">
        <authorList>
            <person name="Varghese N."/>
            <person name="Submissions S."/>
        </authorList>
    </citation>
    <scope>NUCLEOTIDE SEQUENCE [LARGE SCALE GENOMIC DNA]</scope>
    <source>
        <strain evidence="13">CECT 8338</strain>
    </source>
</reference>
<dbReference type="PROSITE" id="PS00905">
    <property type="entry name" value="GTP1_OBG"/>
    <property type="match status" value="1"/>
</dbReference>
<evidence type="ECO:0000256" key="2">
    <source>
        <dbReference type="ARBA" id="ARBA00022490"/>
    </source>
</evidence>
<accession>A0A1H2E8I0</accession>
<dbReference type="GO" id="GO:0042254">
    <property type="term" value="P:ribosome biogenesis"/>
    <property type="evidence" value="ECO:0007669"/>
    <property type="project" value="UniProtKB-UniRule"/>
</dbReference>
<evidence type="ECO:0000256" key="6">
    <source>
        <dbReference type="ARBA" id="ARBA00022842"/>
    </source>
</evidence>
<keyword evidence="7 8" id="KW-0342">GTP-binding</keyword>
<evidence type="ECO:0000256" key="4">
    <source>
        <dbReference type="ARBA" id="ARBA00022741"/>
    </source>
</evidence>
<comment type="cofactor">
    <cofactor evidence="8">
        <name>Mg(2+)</name>
        <dbReference type="ChEBI" id="CHEBI:18420"/>
    </cofactor>
</comment>
<feature type="binding site" evidence="8">
    <location>
        <begin position="314"/>
        <end position="316"/>
    </location>
    <ligand>
        <name>GTP</name>
        <dbReference type="ChEBI" id="CHEBI:37565"/>
    </ligand>
</feature>
<dbReference type="CDD" id="cd01898">
    <property type="entry name" value="Obg"/>
    <property type="match status" value="1"/>
</dbReference>
<gene>
    <name evidence="8" type="primary">obg</name>
    <name evidence="12" type="ORF">SAMN05216210_0459</name>
</gene>
<keyword evidence="2 8" id="KW-0963">Cytoplasm</keyword>
<feature type="binding site" evidence="8">
    <location>
        <begin position="213"/>
        <end position="216"/>
    </location>
    <ligand>
        <name>GTP</name>
        <dbReference type="ChEBI" id="CHEBI:37565"/>
    </ligand>
</feature>
<feature type="binding site" evidence="8">
    <location>
        <position position="193"/>
    </location>
    <ligand>
        <name>Mg(2+)</name>
        <dbReference type="ChEBI" id="CHEBI:18420"/>
    </ligand>
</feature>
<dbReference type="PRINTS" id="PR00326">
    <property type="entry name" value="GTP1OBG"/>
</dbReference>
<evidence type="ECO:0000256" key="7">
    <source>
        <dbReference type="ARBA" id="ARBA00023134"/>
    </source>
</evidence>
<dbReference type="NCBIfam" id="NF008955">
    <property type="entry name" value="PRK12297.1"/>
    <property type="match status" value="1"/>
</dbReference>
<dbReference type="SUPFAM" id="SSF52540">
    <property type="entry name" value="P-loop containing nucleoside triphosphate hydrolases"/>
    <property type="match status" value="1"/>
</dbReference>
<dbReference type="InterPro" id="IPR036726">
    <property type="entry name" value="GTP1_OBG_dom_sf"/>
</dbReference>
<dbReference type="GO" id="GO:0003924">
    <property type="term" value="F:GTPase activity"/>
    <property type="evidence" value="ECO:0007669"/>
    <property type="project" value="UniProtKB-UniRule"/>
</dbReference>
<keyword evidence="13" id="KW-1185">Reference proteome</keyword>
<evidence type="ECO:0000256" key="5">
    <source>
        <dbReference type="ARBA" id="ARBA00022801"/>
    </source>
</evidence>
<dbReference type="Gene3D" id="2.70.210.12">
    <property type="entry name" value="GTP1/OBG domain"/>
    <property type="match status" value="1"/>
</dbReference>
<comment type="subunit">
    <text evidence="8">Monomer.</text>
</comment>
<dbReference type="GO" id="GO:0000287">
    <property type="term" value="F:magnesium ion binding"/>
    <property type="evidence" value="ECO:0007669"/>
    <property type="project" value="InterPro"/>
</dbReference>
<protein>
    <recommendedName>
        <fullName evidence="8">GTPase Obg</fullName>
        <ecNumber evidence="8">3.6.5.-</ecNumber>
    </recommendedName>
    <alternativeName>
        <fullName evidence="8">GTP-binding protein Obg</fullName>
    </alternativeName>
</protein>
<dbReference type="InterPro" id="IPR006169">
    <property type="entry name" value="GTP1_OBG_dom"/>
</dbReference>
<dbReference type="GO" id="GO:0005737">
    <property type="term" value="C:cytoplasm"/>
    <property type="evidence" value="ECO:0007669"/>
    <property type="project" value="UniProtKB-SubCell"/>
</dbReference>
<comment type="subcellular location">
    <subcellularLocation>
        <location evidence="8">Cytoplasm</location>
    </subcellularLocation>
</comment>
<evidence type="ECO:0000256" key="8">
    <source>
        <dbReference type="HAMAP-Rule" id="MF_01454"/>
    </source>
</evidence>
<dbReference type="Pfam" id="PF01926">
    <property type="entry name" value="MMR_HSR1"/>
    <property type="match status" value="1"/>
</dbReference>
<evidence type="ECO:0000313" key="12">
    <source>
        <dbReference type="EMBL" id="SDT91486.1"/>
    </source>
</evidence>
<dbReference type="Gene3D" id="3.40.50.300">
    <property type="entry name" value="P-loop containing nucleotide triphosphate hydrolases"/>
    <property type="match status" value="1"/>
</dbReference>
<name>A0A1H2E8I0_9GAMM</name>
<dbReference type="PROSITE" id="PS51710">
    <property type="entry name" value="G_OBG"/>
    <property type="match status" value="1"/>
</dbReference>
<keyword evidence="5 8" id="KW-0378">Hydrolase</keyword>
<keyword evidence="6 8" id="KW-0460">Magnesium</keyword>
<dbReference type="Proteomes" id="UP000243924">
    <property type="component" value="Chromosome I"/>
</dbReference>
<evidence type="ECO:0000313" key="13">
    <source>
        <dbReference type="Proteomes" id="UP000243924"/>
    </source>
</evidence>
<dbReference type="RefSeq" id="WP_092383727.1">
    <property type="nucleotide sequence ID" value="NZ_LT629787.1"/>
</dbReference>
<dbReference type="EMBL" id="LT629787">
    <property type="protein sequence ID" value="SDT91486.1"/>
    <property type="molecule type" value="Genomic_DNA"/>
</dbReference>
<dbReference type="InterPro" id="IPR031167">
    <property type="entry name" value="G_OBG"/>
</dbReference>
<dbReference type="OrthoDB" id="9807318at2"/>
<dbReference type="STRING" id="1434072.SAMN05216210_0459"/>
<feature type="binding site" evidence="8">
    <location>
        <position position="173"/>
    </location>
    <ligand>
        <name>Mg(2+)</name>
        <dbReference type="ChEBI" id="CHEBI:18420"/>
    </ligand>
</feature>
<evidence type="ECO:0000259" key="11">
    <source>
        <dbReference type="PROSITE" id="PS51883"/>
    </source>
</evidence>
<sequence length="406" mass="44480">MKFVDEVSITVKAGDGGNGCMSFRREKFIPKGGPDGGDGGDGGSIYLEADSNLNTLVDYRYTRRFNARRGENGRGSDCTGAKGEDMVLKVPVGTTVVDAGTQEIIGDLTKEGQRLLVAQGGFHGLGNTRFKSSVNRAPRQTSQGSLGEQRDLKLEMKVLADVGLLGLPNAGKSTLIRAVSAAKPKVADYPFTTMVPNLGVVDVGRLRSFVIADIPGVIEGAAEGAGLGTRFLKHLSRTRLLLHLVDMAPLDQSDPVEAVETIVHELGKFSPALTMRERWLVLNKCDQLLEDEQQTILDDVVERLEWEGPVFVISAADRQGTEELAKAVMNWLEERQRRIAEDEDYAAEVVTLDQQVEDEARAHLQLLDDRRALRKQGLLKDDADDDDFDDEDDDGDEDGPEVIYVR</sequence>
<dbReference type="PIRSF" id="PIRSF002401">
    <property type="entry name" value="GTP_bd_Obg/CgtA"/>
    <property type="match status" value="1"/>
</dbReference>
<dbReference type="NCBIfam" id="TIGR02729">
    <property type="entry name" value="Obg_CgtA"/>
    <property type="match status" value="1"/>
</dbReference>
<evidence type="ECO:0000256" key="3">
    <source>
        <dbReference type="ARBA" id="ARBA00022723"/>
    </source>
</evidence>
<feature type="region of interest" description="Disordered" evidence="9">
    <location>
        <begin position="378"/>
        <end position="406"/>
    </location>
</feature>
<proteinExistence type="inferred from homology"/>
<feature type="binding site" evidence="8">
    <location>
        <begin position="283"/>
        <end position="286"/>
    </location>
    <ligand>
        <name>GTP</name>
        <dbReference type="ChEBI" id="CHEBI:37565"/>
    </ligand>
</feature>
<dbReference type="PANTHER" id="PTHR11702:SF31">
    <property type="entry name" value="MITOCHONDRIAL RIBOSOME-ASSOCIATED GTPASE 2"/>
    <property type="match status" value="1"/>
</dbReference>
<keyword evidence="4 8" id="KW-0547">Nucleotide-binding</keyword>
<evidence type="ECO:0000256" key="9">
    <source>
        <dbReference type="SAM" id="MobiDB-lite"/>
    </source>
</evidence>
<dbReference type="InterPro" id="IPR014100">
    <property type="entry name" value="GTP-bd_Obg/CgtA"/>
</dbReference>